<keyword evidence="3" id="KW-1185">Reference proteome</keyword>
<name>A0A9P6NGQ0_9BASI</name>
<keyword evidence="1" id="KW-0812">Transmembrane</keyword>
<evidence type="ECO:0000313" key="2">
    <source>
        <dbReference type="EMBL" id="KAG0145648.1"/>
    </source>
</evidence>
<protein>
    <recommendedName>
        <fullName evidence="4">Transmembrane protein</fullName>
    </recommendedName>
</protein>
<proteinExistence type="predicted"/>
<dbReference type="Proteomes" id="UP000886653">
    <property type="component" value="Unassembled WGS sequence"/>
</dbReference>
<gene>
    <name evidence="2" type="ORF">CROQUDRAFT_562043</name>
</gene>
<keyword evidence="1" id="KW-0472">Membrane</keyword>
<keyword evidence="1" id="KW-1133">Transmembrane helix</keyword>
<feature type="transmembrane region" description="Helical" evidence="1">
    <location>
        <begin position="24"/>
        <end position="44"/>
    </location>
</feature>
<dbReference type="EMBL" id="MU167273">
    <property type="protein sequence ID" value="KAG0145648.1"/>
    <property type="molecule type" value="Genomic_DNA"/>
</dbReference>
<reference evidence="2" key="1">
    <citation type="submission" date="2013-11" db="EMBL/GenBank/DDBJ databases">
        <title>Genome sequence of the fusiform rust pathogen reveals effectors for host alternation and coevolution with pine.</title>
        <authorList>
            <consortium name="DOE Joint Genome Institute"/>
            <person name="Smith K."/>
            <person name="Pendleton A."/>
            <person name="Kubisiak T."/>
            <person name="Anderson C."/>
            <person name="Salamov A."/>
            <person name="Aerts A."/>
            <person name="Riley R."/>
            <person name="Clum A."/>
            <person name="Lindquist E."/>
            <person name="Ence D."/>
            <person name="Campbell M."/>
            <person name="Kronenberg Z."/>
            <person name="Feau N."/>
            <person name="Dhillon B."/>
            <person name="Hamelin R."/>
            <person name="Burleigh J."/>
            <person name="Smith J."/>
            <person name="Yandell M."/>
            <person name="Nelson C."/>
            <person name="Grigoriev I."/>
            <person name="Davis J."/>
        </authorList>
    </citation>
    <scope>NUCLEOTIDE SEQUENCE</scope>
    <source>
        <strain evidence="2">G11</strain>
    </source>
</reference>
<organism evidence="2 3">
    <name type="scientific">Cronartium quercuum f. sp. fusiforme G11</name>
    <dbReference type="NCBI Taxonomy" id="708437"/>
    <lineage>
        <taxon>Eukaryota</taxon>
        <taxon>Fungi</taxon>
        <taxon>Dikarya</taxon>
        <taxon>Basidiomycota</taxon>
        <taxon>Pucciniomycotina</taxon>
        <taxon>Pucciniomycetes</taxon>
        <taxon>Pucciniales</taxon>
        <taxon>Coleosporiaceae</taxon>
        <taxon>Cronartium</taxon>
    </lineage>
</organism>
<evidence type="ECO:0000256" key="1">
    <source>
        <dbReference type="SAM" id="Phobius"/>
    </source>
</evidence>
<dbReference type="AlphaFoldDB" id="A0A9P6NGQ0"/>
<accession>A0A9P6NGQ0</accession>
<evidence type="ECO:0000313" key="3">
    <source>
        <dbReference type="Proteomes" id="UP000886653"/>
    </source>
</evidence>
<comment type="caution">
    <text evidence="2">The sequence shown here is derived from an EMBL/GenBank/DDBJ whole genome shotgun (WGS) entry which is preliminary data.</text>
</comment>
<sequence length="79" mass="9297">MSASFKRNSVHEGKGGWWSHQQVFFFYLFSYIVVVSMVACFPHVELVVCFHLRNFYDSCEDLVGYGLRKFIARFLSFVD</sequence>
<evidence type="ECO:0008006" key="4">
    <source>
        <dbReference type="Google" id="ProtNLM"/>
    </source>
</evidence>